<protein>
    <recommendedName>
        <fullName evidence="4">VWFC domain-containing protein</fullName>
    </recommendedName>
</protein>
<feature type="signal peptide" evidence="1">
    <location>
        <begin position="1"/>
        <end position="22"/>
    </location>
</feature>
<evidence type="ECO:0000313" key="2">
    <source>
        <dbReference type="EMBL" id="GAV03268.1"/>
    </source>
</evidence>
<evidence type="ECO:0000256" key="1">
    <source>
        <dbReference type="SAM" id="SignalP"/>
    </source>
</evidence>
<keyword evidence="1" id="KW-0732">Signal</keyword>
<sequence length="149" mass="15843">MNAMKRIFGLLLLAVIATTTIAMPTPLPNNERAVTSQLTVNSGVIISGPACNDVDEIVSSDPCKPLCICRQSQIYCAQITCSVDGLPMKDCMALPLNSKCCASYLCTSGNSTGDVHYPLPVLIIPPEMNLASLPSSKNDLLRNMGTNPN</sequence>
<gene>
    <name evidence="2" type="primary">RvY_13716-1</name>
    <name evidence="2" type="synonym">RvY_13716.1</name>
    <name evidence="2" type="ORF">RvY_13716</name>
</gene>
<name>A0A1D1VU25_RAMVA</name>
<reference evidence="2 3" key="1">
    <citation type="journal article" date="2016" name="Nat. Commun.">
        <title>Extremotolerant tardigrade genome and improved radiotolerance of human cultured cells by tardigrade-unique protein.</title>
        <authorList>
            <person name="Hashimoto T."/>
            <person name="Horikawa D.D."/>
            <person name="Saito Y."/>
            <person name="Kuwahara H."/>
            <person name="Kozuka-Hata H."/>
            <person name="Shin-I T."/>
            <person name="Minakuchi Y."/>
            <person name="Ohishi K."/>
            <person name="Motoyama A."/>
            <person name="Aizu T."/>
            <person name="Enomoto A."/>
            <person name="Kondo K."/>
            <person name="Tanaka S."/>
            <person name="Hara Y."/>
            <person name="Koshikawa S."/>
            <person name="Sagara H."/>
            <person name="Miura T."/>
            <person name="Yokobori S."/>
            <person name="Miyagawa K."/>
            <person name="Suzuki Y."/>
            <person name="Kubo T."/>
            <person name="Oyama M."/>
            <person name="Kohara Y."/>
            <person name="Fujiyama A."/>
            <person name="Arakawa K."/>
            <person name="Katayama T."/>
            <person name="Toyoda A."/>
            <person name="Kunieda T."/>
        </authorList>
    </citation>
    <scope>NUCLEOTIDE SEQUENCE [LARGE SCALE GENOMIC DNA]</scope>
    <source>
        <strain evidence="2 3">YOKOZUNA-1</strain>
    </source>
</reference>
<proteinExistence type="predicted"/>
<evidence type="ECO:0000313" key="3">
    <source>
        <dbReference type="Proteomes" id="UP000186922"/>
    </source>
</evidence>
<dbReference type="EMBL" id="BDGG01000009">
    <property type="protein sequence ID" value="GAV03268.1"/>
    <property type="molecule type" value="Genomic_DNA"/>
</dbReference>
<dbReference type="AlphaFoldDB" id="A0A1D1VU25"/>
<evidence type="ECO:0008006" key="4">
    <source>
        <dbReference type="Google" id="ProtNLM"/>
    </source>
</evidence>
<comment type="caution">
    <text evidence="2">The sequence shown here is derived from an EMBL/GenBank/DDBJ whole genome shotgun (WGS) entry which is preliminary data.</text>
</comment>
<dbReference type="OrthoDB" id="365605at2759"/>
<dbReference type="Proteomes" id="UP000186922">
    <property type="component" value="Unassembled WGS sequence"/>
</dbReference>
<keyword evidence="3" id="KW-1185">Reference proteome</keyword>
<organism evidence="2 3">
    <name type="scientific">Ramazzottius varieornatus</name>
    <name type="common">Water bear</name>
    <name type="synonym">Tardigrade</name>
    <dbReference type="NCBI Taxonomy" id="947166"/>
    <lineage>
        <taxon>Eukaryota</taxon>
        <taxon>Metazoa</taxon>
        <taxon>Ecdysozoa</taxon>
        <taxon>Tardigrada</taxon>
        <taxon>Eutardigrada</taxon>
        <taxon>Parachela</taxon>
        <taxon>Hypsibioidea</taxon>
        <taxon>Ramazzottiidae</taxon>
        <taxon>Ramazzottius</taxon>
    </lineage>
</organism>
<feature type="chain" id="PRO_5008898846" description="VWFC domain-containing protein" evidence="1">
    <location>
        <begin position="23"/>
        <end position="149"/>
    </location>
</feature>
<accession>A0A1D1VU25</accession>